<dbReference type="SUPFAM" id="SSF53807">
    <property type="entry name" value="Helical backbone' metal receptor"/>
    <property type="match status" value="1"/>
</dbReference>
<gene>
    <name evidence="4" type="ORF">CAL15_21485</name>
</gene>
<evidence type="ECO:0000256" key="2">
    <source>
        <dbReference type="SAM" id="MobiDB-lite"/>
    </source>
</evidence>
<dbReference type="InterPro" id="IPR002491">
    <property type="entry name" value="ABC_transptr_periplasmic_BD"/>
</dbReference>
<dbReference type="InterPro" id="IPR050902">
    <property type="entry name" value="ABC_Transporter_SBP"/>
</dbReference>
<dbReference type="CDD" id="cd01144">
    <property type="entry name" value="BtuF"/>
    <property type="match status" value="1"/>
</dbReference>
<dbReference type="PROSITE" id="PS50983">
    <property type="entry name" value="FE_B12_PBP"/>
    <property type="match status" value="1"/>
</dbReference>
<evidence type="ECO:0000313" key="5">
    <source>
        <dbReference type="Proteomes" id="UP000194161"/>
    </source>
</evidence>
<dbReference type="InterPro" id="IPR054828">
    <property type="entry name" value="Vit_B12_bind_prot"/>
</dbReference>
<dbReference type="NCBIfam" id="NF038402">
    <property type="entry name" value="TroA_like"/>
    <property type="match status" value="1"/>
</dbReference>
<sequence>MKPGRTPPLRRQPLSREWHAALPRPLRASPPPAGPRARRAAATWAAAAAAALCSSLGLAGSDPASAHPAQPASAAPQNAAPIHVRDDAGHTVELPAPARRAVVLAPHAVELAYEAGAGAYVVGSVPGSDYPPEAHLLPQVGDGLRPDPERVAALRPDLLIAWQAGALRTLAPVLQAHALPVYYSDPRTLDDIPIALERFGALFGTQDVANRRAQDLRERLDALTRRYATRAPLRVFVQAGANPLYALGDAGIIGDVLRRCGAVNVFADQARAALQVSVESVLARRPDAIVAGASDAAEAAELRRMWQGTGSAAAQRGHLYTLDADALYRPTGRLVDAAEQLCAQLDAIRP</sequence>
<evidence type="ECO:0000259" key="3">
    <source>
        <dbReference type="PROSITE" id="PS50983"/>
    </source>
</evidence>
<dbReference type="Pfam" id="PF01497">
    <property type="entry name" value="Peripla_BP_2"/>
    <property type="match status" value="1"/>
</dbReference>
<evidence type="ECO:0000313" key="4">
    <source>
        <dbReference type="EMBL" id="ARP96712.1"/>
    </source>
</evidence>
<keyword evidence="1" id="KW-0732">Signal</keyword>
<dbReference type="GO" id="GO:0071281">
    <property type="term" value="P:cellular response to iron ion"/>
    <property type="evidence" value="ECO:0007669"/>
    <property type="project" value="TreeGrafter"/>
</dbReference>
<protein>
    <recommendedName>
        <fullName evidence="3">Fe/B12 periplasmic-binding domain-containing protein</fullName>
    </recommendedName>
</protein>
<proteinExistence type="predicted"/>
<keyword evidence="5" id="KW-1185">Reference proteome</keyword>
<dbReference type="EMBL" id="CP021111">
    <property type="protein sequence ID" value="ARP96712.1"/>
    <property type="molecule type" value="Genomic_DNA"/>
</dbReference>
<organism evidence="4 5">
    <name type="scientific">Bordetella genomosp. 13</name>
    <dbReference type="NCBI Taxonomy" id="463040"/>
    <lineage>
        <taxon>Bacteria</taxon>
        <taxon>Pseudomonadati</taxon>
        <taxon>Pseudomonadota</taxon>
        <taxon>Betaproteobacteria</taxon>
        <taxon>Burkholderiales</taxon>
        <taxon>Alcaligenaceae</taxon>
        <taxon>Bordetella</taxon>
    </lineage>
</organism>
<accession>A0A1W6ZHB8</accession>
<dbReference type="Gene3D" id="3.40.50.1980">
    <property type="entry name" value="Nitrogenase molybdenum iron protein domain"/>
    <property type="match status" value="2"/>
</dbReference>
<feature type="domain" description="Fe/B12 periplasmic-binding" evidence="3">
    <location>
        <begin position="100"/>
        <end position="350"/>
    </location>
</feature>
<dbReference type="AlphaFoldDB" id="A0A1W6ZHB8"/>
<dbReference type="KEGG" id="bgm:CAL15_21485"/>
<feature type="region of interest" description="Disordered" evidence="2">
    <location>
        <begin position="1"/>
        <end position="39"/>
    </location>
</feature>
<name>A0A1W6ZHB8_9BORD</name>
<dbReference type="PANTHER" id="PTHR30535:SF34">
    <property type="entry name" value="MOLYBDATE-BINDING PROTEIN MOLA"/>
    <property type="match status" value="1"/>
</dbReference>
<reference evidence="4 5" key="1">
    <citation type="submission" date="2017-05" db="EMBL/GenBank/DDBJ databases">
        <title>Complete and WGS of Bordetella genogroups.</title>
        <authorList>
            <person name="Spilker T."/>
            <person name="LiPuma J."/>
        </authorList>
    </citation>
    <scope>NUCLEOTIDE SEQUENCE [LARGE SCALE GENOMIC DNA]</scope>
    <source>
        <strain evidence="4 5">AU7206</strain>
    </source>
</reference>
<dbReference type="STRING" id="463040.CAL15_21485"/>
<dbReference type="PANTHER" id="PTHR30535">
    <property type="entry name" value="VITAMIN B12-BINDING PROTEIN"/>
    <property type="match status" value="1"/>
</dbReference>
<evidence type="ECO:0000256" key="1">
    <source>
        <dbReference type="ARBA" id="ARBA00022729"/>
    </source>
</evidence>
<dbReference type="Proteomes" id="UP000194161">
    <property type="component" value="Chromosome"/>
</dbReference>